<evidence type="ECO:0000313" key="3">
    <source>
        <dbReference type="Proteomes" id="UP000654075"/>
    </source>
</evidence>
<evidence type="ECO:0000313" key="2">
    <source>
        <dbReference type="EMBL" id="CAE8617328.1"/>
    </source>
</evidence>
<dbReference type="SUPFAM" id="SSF50985">
    <property type="entry name" value="RCC1/BLIP-II"/>
    <property type="match status" value="1"/>
</dbReference>
<dbReference type="AlphaFoldDB" id="A0A813FX24"/>
<dbReference type="EMBL" id="CAJNNV010026133">
    <property type="protein sequence ID" value="CAE8617328.1"/>
    <property type="molecule type" value="Genomic_DNA"/>
</dbReference>
<dbReference type="Gene3D" id="2.130.10.30">
    <property type="entry name" value="Regulator of chromosome condensation 1/beta-lactamase-inhibitor protein II"/>
    <property type="match status" value="1"/>
</dbReference>
<sequence length="320" mass="33102">MGVTAGLAMASSSDDGRSLDITLVNISGQEITKGTWHGHCKAHELFQAAYKSKPGFICKLLHGSEELSPQRDLASLCQDFGHLTVVWIGAGENKQLTLHPAFAAIKSDGAVITWGHAAVGGDKSCVEHRLREGVVQVVGNAAAFAAIKSDGSVITWGDAGRGGDNSRVEHRLQEGVVQVVANFDAFAAIKSDGSVITWGHSAFGGDNSRVEHRLQEGVVQVVGSNAGGATSSGAATVSGAFAAVKSDGSVISWGHAAFGGDHSRVEHRLQEGVVRVVCNSGAFAAVKTDGSVITWGHAGRGGDSSHVEHQLKEGVLVVVS</sequence>
<protein>
    <submittedName>
        <fullName evidence="2">Uncharacterized protein</fullName>
    </submittedName>
</protein>
<dbReference type="PANTHER" id="PTHR22872">
    <property type="entry name" value="BTK-BINDING PROTEIN-RELATED"/>
    <property type="match status" value="1"/>
</dbReference>
<keyword evidence="3" id="KW-1185">Reference proteome</keyword>
<reference evidence="2" key="1">
    <citation type="submission" date="2021-02" db="EMBL/GenBank/DDBJ databases">
        <authorList>
            <person name="Dougan E. K."/>
            <person name="Rhodes N."/>
            <person name="Thang M."/>
            <person name="Chan C."/>
        </authorList>
    </citation>
    <scope>NUCLEOTIDE SEQUENCE</scope>
</reference>
<comment type="caution">
    <text evidence="2">The sequence shown here is derived from an EMBL/GenBank/DDBJ whole genome shotgun (WGS) entry which is preliminary data.</text>
</comment>
<dbReference type="PANTHER" id="PTHR22872:SF2">
    <property type="entry name" value="INHIBITOR OF BRUTON TYROSINE KINASE"/>
    <property type="match status" value="1"/>
</dbReference>
<accession>A0A813FX24</accession>
<evidence type="ECO:0000256" key="1">
    <source>
        <dbReference type="ARBA" id="ARBA00022737"/>
    </source>
</evidence>
<name>A0A813FX24_POLGL</name>
<dbReference type="InterPro" id="IPR051625">
    <property type="entry name" value="Signaling_Regulatory_Domain"/>
</dbReference>
<keyword evidence="1" id="KW-0677">Repeat</keyword>
<organism evidence="2 3">
    <name type="scientific">Polarella glacialis</name>
    <name type="common">Dinoflagellate</name>
    <dbReference type="NCBI Taxonomy" id="89957"/>
    <lineage>
        <taxon>Eukaryota</taxon>
        <taxon>Sar</taxon>
        <taxon>Alveolata</taxon>
        <taxon>Dinophyceae</taxon>
        <taxon>Suessiales</taxon>
        <taxon>Suessiaceae</taxon>
        <taxon>Polarella</taxon>
    </lineage>
</organism>
<dbReference type="InterPro" id="IPR009091">
    <property type="entry name" value="RCC1/BLIP-II"/>
</dbReference>
<proteinExistence type="predicted"/>
<gene>
    <name evidence="2" type="ORF">PGLA1383_LOCUS34991</name>
</gene>
<dbReference type="Proteomes" id="UP000654075">
    <property type="component" value="Unassembled WGS sequence"/>
</dbReference>